<dbReference type="SMART" id="SM00185">
    <property type="entry name" value="ARM"/>
    <property type="match status" value="3"/>
</dbReference>
<gene>
    <name evidence="11" type="ORF">DC041_0001730</name>
</gene>
<evidence type="ECO:0000256" key="8">
    <source>
        <dbReference type="ARBA" id="ARBA00048679"/>
    </source>
</evidence>
<dbReference type="Pfam" id="PF00514">
    <property type="entry name" value="Arm"/>
    <property type="match status" value="1"/>
</dbReference>
<evidence type="ECO:0000256" key="4">
    <source>
        <dbReference type="ARBA" id="ARBA00022741"/>
    </source>
</evidence>
<dbReference type="Gene3D" id="1.10.510.10">
    <property type="entry name" value="Transferase(Phosphotransferase) domain 1"/>
    <property type="match status" value="1"/>
</dbReference>
<comment type="caution">
    <text evidence="11">The sequence shown here is derived from an EMBL/GenBank/DDBJ whole genome shotgun (WGS) entry which is preliminary data.</text>
</comment>
<dbReference type="STRING" id="6184.A0A430QNA0"/>
<comment type="catalytic activity">
    <reaction evidence="8">
        <text>L-seryl-[protein] + ATP = O-phospho-L-seryl-[protein] + ADP + H(+)</text>
        <dbReference type="Rhea" id="RHEA:17989"/>
        <dbReference type="Rhea" id="RHEA-COMP:9863"/>
        <dbReference type="Rhea" id="RHEA-COMP:11604"/>
        <dbReference type="ChEBI" id="CHEBI:15378"/>
        <dbReference type="ChEBI" id="CHEBI:29999"/>
        <dbReference type="ChEBI" id="CHEBI:30616"/>
        <dbReference type="ChEBI" id="CHEBI:83421"/>
        <dbReference type="ChEBI" id="CHEBI:456216"/>
        <dbReference type="EC" id="2.7.11.1"/>
    </reaction>
</comment>
<evidence type="ECO:0000256" key="7">
    <source>
        <dbReference type="ARBA" id="ARBA00047899"/>
    </source>
</evidence>
<dbReference type="SUPFAM" id="SSF56112">
    <property type="entry name" value="Protein kinase-like (PK-like)"/>
    <property type="match status" value="1"/>
</dbReference>
<keyword evidence="12" id="KW-1185">Reference proteome</keyword>
<dbReference type="EMBL" id="QMKO01001523">
    <property type="protein sequence ID" value="RTG89146.1"/>
    <property type="molecule type" value="Genomic_DNA"/>
</dbReference>
<dbReference type="InterPro" id="IPR011009">
    <property type="entry name" value="Kinase-like_dom_sf"/>
</dbReference>
<dbReference type="InterPro" id="IPR008271">
    <property type="entry name" value="Ser/Thr_kinase_AS"/>
</dbReference>
<protein>
    <recommendedName>
        <fullName evidence="1">non-specific serine/threonine protein kinase</fullName>
        <ecNumber evidence="1">2.7.11.1</ecNumber>
    </recommendedName>
</protein>
<dbReference type="Gene3D" id="1.25.10.10">
    <property type="entry name" value="Leucine-rich Repeat Variant"/>
    <property type="match status" value="1"/>
</dbReference>
<keyword evidence="5" id="KW-0418">Kinase</keyword>
<evidence type="ECO:0000256" key="6">
    <source>
        <dbReference type="ARBA" id="ARBA00022840"/>
    </source>
</evidence>
<feature type="domain" description="Protein kinase" evidence="10">
    <location>
        <begin position="1"/>
        <end position="189"/>
    </location>
</feature>
<dbReference type="GO" id="GO:0004674">
    <property type="term" value="F:protein serine/threonine kinase activity"/>
    <property type="evidence" value="ECO:0007669"/>
    <property type="project" value="UniProtKB-KW"/>
</dbReference>
<organism evidence="11 12">
    <name type="scientific">Schistosoma bovis</name>
    <name type="common">Blood fluke</name>
    <dbReference type="NCBI Taxonomy" id="6184"/>
    <lineage>
        <taxon>Eukaryota</taxon>
        <taxon>Metazoa</taxon>
        <taxon>Spiralia</taxon>
        <taxon>Lophotrochozoa</taxon>
        <taxon>Platyhelminthes</taxon>
        <taxon>Trematoda</taxon>
        <taxon>Digenea</taxon>
        <taxon>Strigeidida</taxon>
        <taxon>Schistosomatoidea</taxon>
        <taxon>Schistosomatidae</taxon>
        <taxon>Schistosoma</taxon>
    </lineage>
</organism>
<dbReference type="Proteomes" id="UP000290809">
    <property type="component" value="Unassembled WGS sequence"/>
</dbReference>
<dbReference type="InterPro" id="IPR000225">
    <property type="entry name" value="Armadillo"/>
</dbReference>
<evidence type="ECO:0000259" key="10">
    <source>
        <dbReference type="PROSITE" id="PS50011"/>
    </source>
</evidence>
<sequence>MQDSFETEREVVAITDYAEGDLFQIIEDDGRLSEETVRSVACQLVSALYYLHANRILHRDMKPQNILLGQDGVVKLCDFGFARVMGWNTLVLTSIKGTPLYMAPEIIEEKPYDHTADLWALGCILYELFVGTPPFYTNSIFQLVKMITKTSIQWPPDMSSVFKDFLARLLQKDVRQRLQWPDLLDHPFVCDKIEISPGVRLLSSPLTQPLTPSQLAEKERQRLLMLRSNGSRVLRRAGGDHFNKLKQVKEEDKTDDSLDRRRGKSVVREVPESDQKGNVVDKRHSKHISDKPPSSKYGDKEKVKRPRTHTKAVKEQEELVERPNSADTNLVKEEDKTDDSLDRRRGKSVVREVPESDQKGNVVDKRHSKHISDKPPSSKYGDKEKVKRPRTHTKAVKEQEELVERPNSADTNLKTSEWSHLEDIPVEPPTPRENRISADYDRENAVREYLQLSSQAHCNTNLKQHSVEKDDPLVDNTPKDQSVEKNYTEHFHSTVRKQNSLDTFDSVSKSSHSVKYTGWWLRASAEAWERLADATDIEFPHPPGCETENPRHSIEIRQPKRRTALSLLCDSEFGQRLSLRLASASVIDERAAWESIHSWASALAENPSPKDYIRPVSAGTAVSKESSGDAVSGLEAAAYLRTLLRLVDNTPKDQSVEKNYTEHFHSTVRKQNSLDTFDSVSKSSHSVKYTGWWLRASAEAWERLADATDIEFPHPPGCETENPRHSIEIRQPKRRTALSLLCDSEFGQRLSLRLASASVIDERAAWESIHSWASALAENPSPKDYIRPVSAGTAVSKESSGDAVSGLEAAAYLRTLLRLVTNLITVKCDVSIIVRFCEVTELPVQLIKLMQSFLNFTKLHEKVWYEQILLDIIIAMNAYFVSEIGQRQNIPHTVLQSYTEHALCFIELVPRLVNQDCDKELHLRDQTLLIAMYIANQLCQPELETHLRVYISYLWVSRLCMHTAKVSVSKSDRVTLVELVMHSLTAFIIQLGHVPEIILQNKAQFCKMLVESHLPSHAAASALLLSQIYELQEYNIPAKPNDIVQAMSLILVSPIAQSQSARSRLLAALNESTPRSAINLKENINDSHSELDLSMTFGLPQILWPGNHGWLDGLFNLAQIICTQAGNTIWQSFLEFRISERIWQCLEQIFDLHKSTNSSSDSDHGIDLKPKLCIETLLCNQSQMLSVLKHFFTTKCIEEIRQSSWAALHPTDLVLDILSSCAHLLYFPYKNAEEEYQISLTKVYIENHMLSHFIHSLCHIYNLTNSHTSYKKNSNNTYLNNIIINNKCKNIITLKSLDNDPVLLAHTQSILMIAFKLCCNPISLHGTENSDDISNLYGLYETLSEEEGLVYQKTLAVHTPQNLINFIEDSHVTLIVHGLILLNNLMLCMYSESNMCEILPHFTNELQCHQICRLQFTSTNSPILKRKHLSTTSSSSLTSSSRTRSILDVKYLTWYFDKPLNICIKHLQHNCSVIRQYALLIIGNVLFLSNELCMNIVSALPRIVSLLTEDSSSRVRTNAATVHTPQNLINFIEDSHVTLIVHGLILLNNLMLCMYSESNMCEILPHFTNELQCHQICRLQFTSTNSPILKRKHLSTTSSSSLTSSSRTRSILDVKYLTWYFDKPLNICIKHLQHNCSVIRQYALLIIGNVLFLSNELCMNIVSALPRIVSLLTEDSSSRVRTNAATCLGNMCYYIDQLYDSVCKHKVLHALLETGCLDGDRRVQEAALAALRALCISDHRIRKDLSIMNTVKKLNDMQITLKRISTNRSGRKSSARSRMSIIQLGLIDYDVISQHVTAICDLLCIKQENK</sequence>
<dbReference type="Pfam" id="PF00069">
    <property type="entry name" value="Pkinase"/>
    <property type="match status" value="1"/>
</dbReference>
<feature type="compositionally biased region" description="Basic and acidic residues" evidence="9">
    <location>
        <begin position="237"/>
        <end position="290"/>
    </location>
</feature>
<evidence type="ECO:0000313" key="12">
    <source>
        <dbReference type="Proteomes" id="UP000290809"/>
    </source>
</evidence>
<evidence type="ECO:0000256" key="5">
    <source>
        <dbReference type="ARBA" id="ARBA00022777"/>
    </source>
</evidence>
<comment type="catalytic activity">
    <reaction evidence="7">
        <text>L-threonyl-[protein] + ATP = O-phospho-L-threonyl-[protein] + ADP + H(+)</text>
        <dbReference type="Rhea" id="RHEA:46608"/>
        <dbReference type="Rhea" id="RHEA-COMP:11060"/>
        <dbReference type="Rhea" id="RHEA-COMP:11605"/>
        <dbReference type="ChEBI" id="CHEBI:15378"/>
        <dbReference type="ChEBI" id="CHEBI:30013"/>
        <dbReference type="ChEBI" id="CHEBI:30616"/>
        <dbReference type="ChEBI" id="CHEBI:61977"/>
        <dbReference type="ChEBI" id="CHEBI:456216"/>
        <dbReference type="EC" id="2.7.11.1"/>
    </reaction>
</comment>
<keyword evidence="2" id="KW-0723">Serine/threonine-protein kinase</keyword>
<keyword evidence="4" id="KW-0547">Nucleotide-binding</keyword>
<evidence type="ECO:0000256" key="2">
    <source>
        <dbReference type="ARBA" id="ARBA00022527"/>
    </source>
</evidence>
<dbReference type="PROSITE" id="PS00108">
    <property type="entry name" value="PROTEIN_KINASE_ST"/>
    <property type="match status" value="1"/>
</dbReference>
<proteinExistence type="predicted"/>
<dbReference type="GO" id="GO:0005737">
    <property type="term" value="C:cytoplasm"/>
    <property type="evidence" value="ECO:0007669"/>
    <property type="project" value="UniProtKB-ARBA"/>
</dbReference>
<dbReference type="GO" id="GO:0007224">
    <property type="term" value="P:smoothened signaling pathway"/>
    <property type="evidence" value="ECO:0007669"/>
    <property type="project" value="TreeGrafter"/>
</dbReference>
<keyword evidence="6" id="KW-0067">ATP-binding</keyword>
<accession>A0A430QNA0</accession>
<dbReference type="InterPro" id="IPR011989">
    <property type="entry name" value="ARM-like"/>
</dbReference>
<feature type="compositionally biased region" description="Basic and acidic residues" evidence="9">
    <location>
        <begin position="312"/>
        <end position="321"/>
    </location>
</feature>
<dbReference type="SUPFAM" id="SSF48371">
    <property type="entry name" value="ARM repeat"/>
    <property type="match status" value="1"/>
</dbReference>
<evidence type="ECO:0000256" key="1">
    <source>
        <dbReference type="ARBA" id="ARBA00012513"/>
    </source>
</evidence>
<evidence type="ECO:0000313" key="11">
    <source>
        <dbReference type="EMBL" id="RTG89146.1"/>
    </source>
</evidence>
<feature type="compositionally biased region" description="Basic and acidic residues" evidence="9">
    <location>
        <begin position="330"/>
        <end position="373"/>
    </location>
</feature>
<dbReference type="PANTHER" id="PTHR22983">
    <property type="entry name" value="PROTEIN KINASE RELATED"/>
    <property type="match status" value="1"/>
</dbReference>
<keyword evidence="3" id="KW-0808">Transferase</keyword>
<dbReference type="PROSITE" id="PS50011">
    <property type="entry name" value="PROTEIN_KINASE_DOM"/>
    <property type="match status" value="1"/>
</dbReference>
<dbReference type="EC" id="2.7.11.1" evidence="1"/>
<reference evidence="11 12" key="1">
    <citation type="journal article" date="2019" name="PLoS Pathog.">
        <title>Genome sequence of the bovine parasite Schistosoma bovis Tanzania.</title>
        <authorList>
            <person name="Oey H."/>
            <person name="Zakrzewski M."/>
            <person name="Gobert G."/>
            <person name="Gravermann K."/>
            <person name="Stoye J."/>
            <person name="Jones M."/>
            <person name="Mcmanus D."/>
            <person name="Krause L."/>
        </authorList>
    </citation>
    <scope>NUCLEOTIDE SEQUENCE [LARGE SCALE GENOMIC DNA]</scope>
    <source>
        <strain evidence="11 12">TAN1997</strain>
    </source>
</reference>
<feature type="region of interest" description="Disordered" evidence="9">
    <location>
        <begin position="235"/>
        <end position="393"/>
    </location>
</feature>
<dbReference type="GO" id="GO:0005524">
    <property type="term" value="F:ATP binding"/>
    <property type="evidence" value="ECO:0007669"/>
    <property type="project" value="UniProtKB-KW"/>
</dbReference>
<dbReference type="InterPro" id="IPR000719">
    <property type="entry name" value="Prot_kinase_dom"/>
</dbReference>
<dbReference type="SMART" id="SM00220">
    <property type="entry name" value="S_TKc"/>
    <property type="match status" value="1"/>
</dbReference>
<dbReference type="InterPro" id="IPR016024">
    <property type="entry name" value="ARM-type_fold"/>
</dbReference>
<name>A0A430QNA0_SCHBO</name>
<evidence type="ECO:0000256" key="9">
    <source>
        <dbReference type="SAM" id="MobiDB-lite"/>
    </source>
</evidence>
<evidence type="ECO:0000256" key="3">
    <source>
        <dbReference type="ARBA" id="ARBA00022679"/>
    </source>
</evidence>
<dbReference type="PANTHER" id="PTHR22983:SF6">
    <property type="entry name" value="SERINE_THREONINE-PROTEIN KINASE 36"/>
    <property type="match status" value="1"/>
</dbReference>